<dbReference type="PANTHER" id="PTHR11596">
    <property type="entry name" value="ALKALINE PHOSPHATASE"/>
    <property type="match status" value="1"/>
</dbReference>
<evidence type="ECO:0000256" key="1">
    <source>
        <dbReference type="ARBA" id="ARBA00022553"/>
    </source>
</evidence>
<comment type="cofactor">
    <cofactor evidence="3">
        <name>Mg(2+)</name>
        <dbReference type="ChEBI" id="CHEBI:18420"/>
    </cofactor>
    <text evidence="3">Binds 1 Mg(2+) ion.</text>
</comment>
<dbReference type="OrthoDB" id="9794455at2"/>
<feature type="binding site" evidence="3">
    <location>
        <position position="465"/>
    </location>
    <ligand>
        <name>Zn(2+)</name>
        <dbReference type="ChEBI" id="CHEBI:29105"/>
        <label>2</label>
    </ligand>
</feature>
<feature type="binding site" evidence="3">
    <location>
        <position position="507"/>
    </location>
    <ligand>
        <name>Zn(2+)</name>
        <dbReference type="ChEBI" id="CHEBI:29105"/>
        <label>2</label>
    </ligand>
</feature>
<comment type="cofactor">
    <cofactor evidence="3">
        <name>Zn(2+)</name>
        <dbReference type="ChEBI" id="CHEBI:29105"/>
    </cofactor>
    <text evidence="3">Binds 2 Zn(2+) ions.</text>
</comment>
<feature type="binding site" evidence="3">
    <location>
        <position position="272"/>
    </location>
    <ligand>
        <name>Mg(2+)</name>
        <dbReference type="ChEBI" id="CHEBI:18420"/>
    </ligand>
</feature>
<name>A0A250KUH8_9GAMM</name>
<evidence type="ECO:0000313" key="7">
    <source>
        <dbReference type="Proteomes" id="UP000266313"/>
    </source>
</evidence>
<feature type="signal peptide" evidence="5">
    <location>
        <begin position="1"/>
        <end position="27"/>
    </location>
</feature>
<dbReference type="SMART" id="SM00098">
    <property type="entry name" value="alkPPc"/>
    <property type="match status" value="1"/>
</dbReference>
<reference evidence="6 7" key="1">
    <citation type="submission" date="2016-12" db="EMBL/GenBank/DDBJ databases">
        <title>Genome sequencing of Methylocaldum marinum.</title>
        <authorList>
            <person name="Takeuchi M."/>
            <person name="Kamagata Y."/>
            <person name="Hiraoka S."/>
            <person name="Oshima K."/>
            <person name="Hattori M."/>
            <person name="Iwasaki W."/>
        </authorList>
    </citation>
    <scope>NUCLEOTIDE SEQUENCE [LARGE SCALE GENOMIC DNA]</scope>
    <source>
        <strain evidence="6 7">S8</strain>
    </source>
</reference>
<evidence type="ECO:0000256" key="5">
    <source>
        <dbReference type="SAM" id="SignalP"/>
    </source>
</evidence>
<dbReference type="GO" id="GO:0004035">
    <property type="term" value="F:alkaline phosphatase activity"/>
    <property type="evidence" value="ECO:0007669"/>
    <property type="project" value="TreeGrafter"/>
</dbReference>
<dbReference type="Pfam" id="PF00245">
    <property type="entry name" value="Alk_phosphatase"/>
    <property type="match status" value="1"/>
</dbReference>
<keyword evidence="7" id="KW-1185">Reference proteome</keyword>
<dbReference type="InterPro" id="IPR017850">
    <property type="entry name" value="Alkaline_phosphatase_core_sf"/>
</dbReference>
<feature type="binding site" evidence="3">
    <location>
        <position position="274"/>
    </location>
    <ligand>
        <name>Mg(2+)</name>
        <dbReference type="ChEBI" id="CHEBI:18420"/>
    </ligand>
</feature>
<evidence type="ECO:0000313" key="6">
    <source>
        <dbReference type="EMBL" id="BBA35174.1"/>
    </source>
</evidence>
<keyword evidence="5" id="KW-0732">Signal</keyword>
<comment type="similarity">
    <text evidence="4">Belongs to the alkaline phosphatase family.</text>
</comment>
<dbReference type="SUPFAM" id="SSF53649">
    <property type="entry name" value="Alkaline phosphatase-like"/>
    <property type="match status" value="1"/>
</dbReference>
<feature type="binding site" evidence="3">
    <location>
        <position position="460"/>
    </location>
    <ligand>
        <name>Mg(2+)</name>
        <dbReference type="ChEBI" id="CHEBI:18420"/>
    </ligand>
</feature>
<keyword evidence="1" id="KW-0597">Phosphoprotein</keyword>
<feature type="binding site" evidence="3">
    <location>
        <position position="164"/>
    </location>
    <ligand>
        <name>Mg(2+)</name>
        <dbReference type="ChEBI" id="CHEBI:18420"/>
    </ligand>
</feature>
<feature type="binding site" evidence="3">
    <location>
        <position position="469"/>
    </location>
    <ligand>
        <name>Zn(2+)</name>
        <dbReference type="ChEBI" id="CHEBI:29105"/>
        <label>2</label>
    </ligand>
</feature>
<sequence>MTKSRPSTRASLLALAVAAAFSGAAGAAPTVSRLTPPSELFSSGEAYPIISRFLAGQKFDMQATVQPDAGTTITGFQFAIDGAPVTPAPGTTSIVTTGLVPGLPENTAVVSVRGYSNSTPGIHTLSVTATQSDGQTVTATGNFEVVGVSSTGRKVKNVIILLGDGMGSGHRTAARIMQYGVTQGKARGKLAMDTFPVAASIMTPSLNSIITDSAPGMQNYVTGNKANNNQEGVFPDDTTAAFDNPRVEYMAEFLARTQDKKLGIVTTSDVFDATPASNAVHTQNRGAGTGIVDQYFDDRAKTGLTVLMGGGRKWFLPNPTQCNGAEPDCSSAGGVVNFNGSARANSSDYVLPPDIVAGWGAAPGGNDPSRDLIADFQAAGWNYASDLATLNASGADRPLLGLFALSNMNVALDKLGKRRGVSTVVDDYGFPDQPLLEEMTGKALDVLDAHSPNGFVLMVEGSSIDKQAHNMDTERFIMDTIEFDKAVAVASEYAKTHPDTLVLVTADHECAGVAVIGGSRVTDADLQAKIATGGGAAVVRNEVVGVYDGAGFPNYGIAADGYPANTDPDYKMLVGYAANADRYEDWRTNAEPLRDSQQPGNGVAPLNAYPSSPLSRDTVGDFLVTGQVPGTTAVHTGNDIPLSACGRGASLLGGTMDNTDVFFQLMQATVGGASASTATRCK</sequence>
<dbReference type="GO" id="GO:0046872">
    <property type="term" value="F:metal ion binding"/>
    <property type="evidence" value="ECO:0007669"/>
    <property type="project" value="UniProtKB-KW"/>
</dbReference>
<organism evidence="6 7">
    <name type="scientific">Methylocaldum marinum</name>
    <dbReference type="NCBI Taxonomy" id="1432792"/>
    <lineage>
        <taxon>Bacteria</taxon>
        <taxon>Pseudomonadati</taxon>
        <taxon>Pseudomonadota</taxon>
        <taxon>Gammaproteobacteria</taxon>
        <taxon>Methylococcales</taxon>
        <taxon>Methylococcaceae</taxon>
        <taxon>Methylocaldum</taxon>
    </lineage>
</organism>
<evidence type="ECO:0000256" key="3">
    <source>
        <dbReference type="PIRSR" id="PIRSR601952-2"/>
    </source>
</evidence>
<dbReference type="Proteomes" id="UP000266313">
    <property type="component" value="Chromosome"/>
</dbReference>
<keyword evidence="3" id="KW-0460">Magnesium</keyword>
<dbReference type="RefSeq" id="WP_119630423.1">
    <property type="nucleotide sequence ID" value="NZ_AP017928.1"/>
</dbReference>
<dbReference type="PRINTS" id="PR00113">
    <property type="entry name" value="ALKPHPHTASE"/>
</dbReference>
<keyword evidence="3" id="KW-0862">Zinc</keyword>
<evidence type="ECO:0000256" key="2">
    <source>
        <dbReference type="PIRSR" id="PIRSR601952-1"/>
    </source>
</evidence>
<dbReference type="CDD" id="cd16012">
    <property type="entry name" value="ALP"/>
    <property type="match status" value="1"/>
</dbReference>
<dbReference type="InterPro" id="IPR001952">
    <property type="entry name" value="Alkaline_phosphatase"/>
</dbReference>
<feature type="binding site" evidence="3">
    <location>
        <position position="164"/>
    </location>
    <ligand>
        <name>Zn(2+)</name>
        <dbReference type="ChEBI" id="CHEBI:29105"/>
        <label>2</label>
    </ligand>
</feature>
<feature type="binding site" evidence="3">
    <location>
        <position position="635"/>
    </location>
    <ligand>
        <name>Zn(2+)</name>
        <dbReference type="ChEBI" id="CHEBI:29105"/>
        <label>2</label>
    </ligand>
</feature>
<evidence type="ECO:0000256" key="4">
    <source>
        <dbReference type="RuleBase" id="RU003946"/>
    </source>
</evidence>
<dbReference type="Gene3D" id="3.40.720.10">
    <property type="entry name" value="Alkaline Phosphatase, subunit A"/>
    <property type="match status" value="1"/>
</dbReference>
<dbReference type="AlphaFoldDB" id="A0A250KUH8"/>
<feature type="binding site" evidence="3">
    <location>
        <position position="508"/>
    </location>
    <ligand>
        <name>Zn(2+)</name>
        <dbReference type="ChEBI" id="CHEBI:29105"/>
        <label>2</label>
    </ligand>
</feature>
<dbReference type="EMBL" id="AP017928">
    <property type="protein sequence ID" value="BBA35174.1"/>
    <property type="molecule type" value="Genomic_DNA"/>
</dbReference>
<protein>
    <submittedName>
        <fullName evidence="6">Alkaline phosphatase</fullName>
    </submittedName>
</protein>
<proteinExistence type="inferred from homology"/>
<feature type="chain" id="PRO_5012400062" evidence="5">
    <location>
        <begin position="28"/>
        <end position="682"/>
    </location>
</feature>
<gene>
    <name evidence="6" type="ORF">sS8_3231</name>
</gene>
<dbReference type="KEGG" id="mmai:sS8_3231"/>
<keyword evidence="3" id="KW-0479">Metal-binding</keyword>
<feature type="active site" description="Phosphoserine intermediate" evidence="2">
    <location>
        <position position="213"/>
    </location>
</feature>
<accession>A0A250KUH8</accession>
<dbReference type="PANTHER" id="PTHR11596:SF5">
    <property type="entry name" value="ALKALINE PHOSPHATASE"/>
    <property type="match status" value="1"/>
</dbReference>